<dbReference type="Proteomes" id="UP001345963">
    <property type="component" value="Unassembled WGS sequence"/>
</dbReference>
<name>A0ABU7CE24_9TELE</name>
<accession>A0ABU7CE24</accession>
<gene>
    <name evidence="2" type="ORF">ATANTOWER_001504</name>
</gene>
<evidence type="ECO:0000256" key="1">
    <source>
        <dbReference type="SAM" id="MobiDB-lite"/>
    </source>
</evidence>
<organism evidence="2 3">
    <name type="scientific">Ataeniobius toweri</name>
    <dbReference type="NCBI Taxonomy" id="208326"/>
    <lineage>
        <taxon>Eukaryota</taxon>
        <taxon>Metazoa</taxon>
        <taxon>Chordata</taxon>
        <taxon>Craniata</taxon>
        <taxon>Vertebrata</taxon>
        <taxon>Euteleostomi</taxon>
        <taxon>Actinopterygii</taxon>
        <taxon>Neopterygii</taxon>
        <taxon>Teleostei</taxon>
        <taxon>Neoteleostei</taxon>
        <taxon>Acanthomorphata</taxon>
        <taxon>Ovalentaria</taxon>
        <taxon>Atherinomorphae</taxon>
        <taxon>Cyprinodontiformes</taxon>
        <taxon>Goodeidae</taxon>
        <taxon>Ataeniobius</taxon>
    </lineage>
</organism>
<evidence type="ECO:0000313" key="3">
    <source>
        <dbReference type="Proteomes" id="UP001345963"/>
    </source>
</evidence>
<proteinExistence type="predicted"/>
<comment type="caution">
    <text evidence="2">The sequence shown here is derived from an EMBL/GenBank/DDBJ whole genome shotgun (WGS) entry which is preliminary data.</text>
</comment>
<sequence>MDHCAWNRSPLLVTSLTSAATRQTTQLGQQRNLRDPDRQLLTTKHANKPSASAGMCLGGNSSDNSICLVRWRMEGWESRRGGRRRPRRRAGTR</sequence>
<feature type="compositionally biased region" description="Polar residues" evidence="1">
    <location>
        <begin position="22"/>
        <end position="31"/>
    </location>
</feature>
<dbReference type="EMBL" id="JAHUTI010089663">
    <property type="protein sequence ID" value="MED6261153.1"/>
    <property type="molecule type" value="Genomic_DNA"/>
</dbReference>
<feature type="region of interest" description="Disordered" evidence="1">
    <location>
        <begin position="22"/>
        <end position="57"/>
    </location>
</feature>
<protein>
    <submittedName>
        <fullName evidence="2">Uncharacterized protein</fullName>
    </submittedName>
</protein>
<reference evidence="2 3" key="1">
    <citation type="submission" date="2021-07" db="EMBL/GenBank/DDBJ databases">
        <authorList>
            <person name="Palmer J.M."/>
        </authorList>
    </citation>
    <scope>NUCLEOTIDE SEQUENCE [LARGE SCALE GENOMIC DNA]</scope>
    <source>
        <strain evidence="2 3">AT_MEX2019</strain>
        <tissue evidence="2">Muscle</tissue>
    </source>
</reference>
<keyword evidence="3" id="KW-1185">Reference proteome</keyword>
<evidence type="ECO:0000313" key="2">
    <source>
        <dbReference type="EMBL" id="MED6261153.1"/>
    </source>
</evidence>